<evidence type="ECO:0008006" key="4">
    <source>
        <dbReference type="Google" id="ProtNLM"/>
    </source>
</evidence>
<gene>
    <name evidence="2" type="ORF">EDD18DRAFT_1347711</name>
</gene>
<evidence type="ECO:0000313" key="2">
    <source>
        <dbReference type="EMBL" id="KAK0501638.1"/>
    </source>
</evidence>
<reference evidence="2" key="1">
    <citation type="submission" date="2023-06" db="EMBL/GenBank/DDBJ databases">
        <authorList>
            <consortium name="Lawrence Berkeley National Laboratory"/>
            <person name="Ahrendt S."/>
            <person name="Sahu N."/>
            <person name="Indic B."/>
            <person name="Wong-Bajracharya J."/>
            <person name="Merenyi Z."/>
            <person name="Ke H.-M."/>
            <person name="Monk M."/>
            <person name="Kocsube S."/>
            <person name="Drula E."/>
            <person name="Lipzen A."/>
            <person name="Balint B."/>
            <person name="Henrissat B."/>
            <person name="Andreopoulos B."/>
            <person name="Martin F.M."/>
            <person name="Harder C.B."/>
            <person name="Rigling D."/>
            <person name="Ford K.L."/>
            <person name="Foster G.D."/>
            <person name="Pangilinan J."/>
            <person name="Papanicolaou A."/>
            <person name="Barry K."/>
            <person name="LaButti K."/>
            <person name="Viragh M."/>
            <person name="Koriabine M."/>
            <person name="Yan M."/>
            <person name="Riley R."/>
            <person name="Champramary S."/>
            <person name="Plett K.L."/>
            <person name="Tsai I.J."/>
            <person name="Slot J."/>
            <person name="Sipos G."/>
            <person name="Plett J."/>
            <person name="Nagy L.G."/>
            <person name="Grigoriev I.V."/>
        </authorList>
    </citation>
    <scope>NUCLEOTIDE SEQUENCE</scope>
    <source>
        <strain evidence="2">HWK02</strain>
    </source>
</reference>
<accession>A0AA39QHE4</accession>
<name>A0AA39QHE4_9AGAR</name>
<dbReference type="AlphaFoldDB" id="A0AA39QHE4"/>
<evidence type="ECO:0000256" key="1">
    <source>
        <dbReference type="SAM" id="SignalP"/>
    </source>
</evidence>
<dbReference type="EMBL" id="JAUEPU010000006">
    <property type="protein sequence ID" value="KAK0501638.1"/>
    <property type="molecule type" value="Genomic_DNA"/>
</dbReference>
<feature type="signal peptide" evidence="1">
    <location>
        <begin position="1"/>
        <end position="16"/>
    </location>
</feature>
<feature type="chain" id="PRO_5041285864" description="Secreted protein" evidence="1">
    <location>
        <begin position="17"/>
        <end position="71"/>
    </location>
</feature>
<dbReference type="Proteomes" id="UP001175228">
    <property type="component" value="Unassembled WGS sequence"/>
</dbReference>
<comment type="caution">
    <text evidence="2">The sequence shown here is derived from an EMBL/GenBank/DDBJ whole genome shotgun (WGS) entry which is preliminary data.</text>
</comment>
<keyword evidence="1" id="KW-0732">Signal</keyword>
<evidence type="ECO:0000313" key="3">
    <source>
        <dbReference type="Proteomes" id="UP001175228"/>
    </source>
</evidence>
<proteinExistence type="predicted"/>
<sequence>MAMALSVLALVKDFLALLTFKAPAAREYPRIAVMVKVETTQYSTTSVESSESTSVTVCWGGAREGKRRRLS</sequence>
<organism evidence="2 3">
    <name type="scientific">Armillaria luteobubalina</name>
    <dbReference type="NCBI Taxonomy" id="153913"/>
    <lineage>
        <taxon>Eukaryota</taxon>
        <taxon>Fungi</taxon>
        <taxon>Dikarya</taxon>
        <taxon>Basidiomycota</taxon>
        <taxon>Agaricomycotina</taxon>
        <taxon>Agaricomycetes</taxon>
        <taxon>Agaricomycetidae</taxon>
        <taxon>Agaricales</taxon>
        <taxon>Marasmiineae</taxon>
        <taxon>Physalacriaceae</taxon>
        <taxon>Armillaria</taxon>
    </lineage>
</organism>
<protein>
    <recommendedName>
        <fullName evidence="4">Secreted protein</fullName>
    </recommendedName>
</protein>
<keyword evidence="3" id="KW-1185">Reference proteome</keyword>